<feature type="region of interest" description="Disordered" evidence="1">
    <location>
        <begin position="1"/>
        <end position="22"/>
    </location>
</feature>
<evidence type="ECO:0000313" key="2">
    <source>
        <dbReference type="EMBL" id="PRP77978.1"/>
    </source>
</evidence>
<proteinExistence type="predicted"/>
<reference evidence="2 3" key="1">
    <citation type="journal article" date="2018" name="Genome Biol. Evol.">
        <title>Multiple Roots of Fruiting Body Formation in Amoebozoa.</title>
        <authorList>
            <person name="Hillmann F."/>
            <person name="Forbes G."/>
            <person name="Novohradska S."/>
            <person name="Ferling I."/>
            <person name="Riege K."/>
            <person name="Groth M."/>
            <person name="Westermann M."/>
            <person name="Marz M."/>
            <person name="Spaller T."/>
            <person name="Winckler T."/>
            <person name="Schaap P."/>
            <person name="Glockner G."/>
        </authorList>
    </citation>
    <scope>NUCLEOTIDE SEQUENCE [LARGE SCALE GENOMIC DNA]</scope>
    <source>
        <strain evidence="2 3">Jena</strain>
    </source>
</reference>
<keyword evidence="3" id="KW-1185">Reference proteome</keyword>
<evidence type="ECO:0000256" key="1">
    <source>
        <dbReference type="SAM" id="MobiDB-lite"/>
    </source>
</evidence>
<organism evidence="2 3">
    <name type="scientific">Planoprotostelium fungivorum</name>
    <dbReference type="NCBI Taxonomy" id="1890364"/>
    <lineage>
        <taxon>Eukaryota</taxon>
        <taxon>Amoebozoa</taxon>
        <taxon>Evosea</taxon>
        <taxon>Variosea</taxon>
        <taxon>Cavosteliida</taxon>
        <taxon>Cavosteliaceae</taxon>
        <taxon>Planoprotostelium</taxon>
    </lineage>
</organism>
<dbReference type="Proteomes" id="UP000241769">
    <property type="component" value="Unassembled WGS sequence"/>
</dbReference>
<accession>A0A2P6N1Y9</accession>
<comment type="caution">
    <text evidence="2">The sequence shown here is derived from an EMBL/GenBank/DDBJ whole genome shotgun (WGS) entry which is preliminary data.</text>
</comment>
<sequence>MNHQTSNDGATKEEEERATVTFVKKKEIGDTVASWLKGYDDGLPPPPPSKKGDIPLPGSTSDKNARLGIGAKPIISSAKMGGVEGALINGIHLGKRKASNRDLLIERTSEHNSNQGTKVVEESRSTILSHKKYDPIQAALNLHSEQKKKKKKKKK</sequence>
<feature type="compositionally biased region" description="Basic residues" evidence="1">
    <location>
        <begin position="146"/>
        <end position="155"/>
    </location>
</feature>
<evidence type="ECO:0000313" key="3">
    <source>
        <dbReference type="Proteomes" id="UP000241769"/>
    </source>
</evidence>
<dbReference type="EMBL" id="MDYQ01000248">
    <property type="protein sequence ID" value="PRP77978.1"/>
    <property type="molecule type" value="Genomic_DNA"/>
</dbReference>
<gene>
    <name evidence="2" type="ORF">PROFUN_14098</name>
</gene>
<feature type="region of interest" description="Disordered" evidence="1">
    <location>
        <begin position="107"/>
        <end position="155"/>
    </location>
</feature>
<protein>
    <submittedName>
        <fullName evidence="2">Uncharacterized protein</fullName>
    </submittedName>
</protein>
<dbReference type="AlphaFoldDB" id="A0A2P6N1Y9"/>
<dbReference type="InParanoid" id="A0A2P6N1Y9"/>
<feature type="compositionally biased region" description="Basic and acidic residues" evidence="1">
    <location>
        <begin position="10"/>
        <end position="22"/>
    </location>
</feature>
<name>A0A2P6N1Y9_9EUKA</name>
<feature type="region of interest" description="Disordered" evidence="1">
    <location>
        <begin position="36"/>
        <end position="67"/>
    </location>
</feature>